<proteinExistence type="inferred from homology"/>
<dbReference type="AlphaFoldDB" id="A0A5R9F4E5"/>
<keyword evidence="1 4" id="KW-0460">Magnesium</keyword>
<dbReference type="GO" id="GO:0046872">
    <property type="term" value="F:metal ion binding"/>
    <property type="evidence" value="ECO:0007669"/>
    <property type="project" value="UniProtKB-KW"/>
</dbReference>
<dbReference type="InterPro" id="IPR036412">
    <property type="entry name" value="HAD-like_sf"/>
</dbReference>
<feature type="binding site" evidence="4">
    <location>
        <position position="9"/>
    </location>
    <ligand>
        <name>Mg(2+)</name>
        <dbReference type="ChEBI" id="CHEBI:18420"/>
    </ligand>
</feature>
<dbReference type="Pfam" id="PF13344">
    <property type="entry name" value="Hydrolase_6"/>
    <property type="match status" value="1"/>
</dbReference>
<dbReference type="OrthoDB" id="9810449at2"/>
<dbReference type="EMBL" id="SWLG01000007">
    <property type="protein sequence ID" value="TLS37280.1"/>
    <property type="molecule type" value="Genomic_DNA"/>
</dbReference>
<sequence>MKGIIFDLDGTVYRGEELIDGAAETVKRMKELGNKVVFLTNKPIATRKDYVEKLNKLGIEVQLEEVVNSGYLTGMYLSNVLKRDEKVLVIGEDALLEEIAPFNIPLTESEENAEYVLLSWDRDFTYKKLDKAFQAWKNGAKVIATNPDRTCPVKGGEVPDCGAIIGALEGATGEPIHAVIGKPSSFAANSIARDIFKLPPEQCYMIGDRLETDIRMAVENGLQSILVLTGVASKEEAESSKYQPDFILNSVADLDSVLVGS</sequence>
<comment type="similarity">
    <text evidence="1">Belongs to the HAD-like hydrolase superfamily. NagD family.</text>
</comment>
<dbReference type="Pfam" id="PF13242">
    <property type="entry name" value="Hydrolase_like"/>
    <property type="match status" value="1"/>
</dbReference>
<feature type="binding site" evidence="3">
    <location>
        <position position="182"/>
    </location>
    <ligand>
        <name>substrate</name>
    </ligand>
</feature>
<dbReference type="PANTHER" id="PTHR19288:SF46">
    <property type="entry name" value="HALOACID DEHALOGENASE-LIKE HYDROLASE DOMAIN-CONTAINING PROTEIN 2"/>
    <property type="match status" value="1"/>
</dbReference>
<accession>A0A5R9F4E5</accession>
<dbReference type="SUPFAM" id="SSF56784">
    <property type="entry name" value="HAD-like"/>
    <property type="match status" value="1"/>
</dbReference>
<keyword evidence="6" id="KW-1185">Reference proteome</keyword>
<dbReference type="GO" id="GO:0016791">
    <property type="term" value="F:phosphatase activity"/>
    <property type="evidence" value="ECO:0007669"/>
    <property type="project" value="TreeGrafter"/>
</dbReference>
<dbReference type="PIRSF" id="PIRSF000915">
    <property type="entry name" value="PGP-type_phosphatase"/>
    <property type="match status" value="1"/>
</dbReference>
<feature type="active site" description="Nucleophile" evidence="2">
    <location>
        <position position="7"/>
    </location>
</feature>
<name>A0A5R9F4E5_9BACL</name>
<dbReference type="Gene3D" id="3.40.50.1000">
    <property type="entry name" value="HAD superfamily/HAD-like"/>
    <property type="match status" value="2"/>
</dbReference>
<keyword evidence="5" id="KW-0378">Hydrolase</keyword>
<protein>
    <recommendedName>
        <fullName evidence="1">Acid sugar phosphatase</fullName>
        <ecNumber evidence="1">3.1.3.-</ecNumber>
    </recommendedName>
</protein>
<dbReference type="Proteomes" id="UP000308230">
    <property type="component" value="Unassembled WGS sequence"/>
</dbReference>
<dbReference type="InterPro" id="IPR023214">
    <property type="entry name" value="HAD_sf"/>
</dbReference>
<gene>
    <name evidence="5" type="ORF">FCL54_12215</name>
</gene>
<evidence type="ECO:0000256" key="3">
    <source>
        <dbReference type="PIRSR" id="PIRSR000915-2"/>
    </source>
</evidence>
<reference evidence="5 6" key="1">
    <citation type="submission" date="2019-04" db="EMBL/GenBank/DDBJ databases">
        <title>Bacillus caeni sp. nov., a bacterium isolated from mangrove sediment.</title>
        <authorList>
            <person name="Huang H."/>
            <person name="Mo K."/>
            <person name="Hu Y."/>
        </authorList>
    </citation>
    <scope>NUCLEOTIDE SEQUENCE [LARGE SCALE GENOMIC DNA]</scope>
    <source>
        <strain evidence="5 6">HB172195</strain>
    </source>
</reference>
<dbReference type="EC" id="3.1.3.-" evidence="1"/>
<evidence type="ECO:0000256" key="2">
    <source>
        <dbReference type="PIRSR" id="PIRSR000915-1"/>
    </source>
</evidence>
<organism evidence="5 6">
    <name type="scientific">Exobacillus caeni</name>
    <dbReference type="NCBI Taxonomy" id="2574798"/>
    <lineage>
        <taxon>Bacteria</taxon>
        <taxon>Bacillati</taxon>
        <taxon>Bacillota</taxon>
        <taxon>Bacilli</taxon>
        <taxon>Bacillales</taxon>
        <taxon>Guptibacillaceae</taxon>
        <taxon>Exobacillus</taxon>
    </lineage>
</organism>
<feature type="binding site" evidence="4">
    <location>
        <position position="208"/>
    </location>
    <ligand>
        <name>Mg(2+)</name>
        <dbReference type="ChEBI" id="CHEBI:18420"/>
    </ligand>
</feature>
<evidence type="ECO:0000256" key="1">
    <source>
        <dbReference type="PIRNR" id="PIRNR000915"/>
    </source>
</evidence>
<evidence type="ECO:0000313" key="5">
    <source>
        <dbReference type="EMBL" id="TLS37280.1"/>
    </source>
</evidence>
<comment type="function">
    <text evidence="1">Catalyzes the dephosphorylation of 2-6 carbon acid sugars in vitro.</text>
</comment>
<comment type="caution">
    <text evidence="5">The sequence shown here is derived from an EMBL/GenBank/DDBJ whole genome shotgun (WGS) entry which is preliminary data.</text>
</comment>
<comment type="cofactor">
    <cofactor evidence="4">
        <name>Mg(2+)</name>
        <dbReference type="ChEBI" id="CHEBI:18420"/>
    </cofactor>
    <text evidence="4">Divalent metal ions. Mg(2+) is the most effective.</text>
</comment>
<evidence type="ECO:0000313" key="6">
    <source>
        <dbReference type="Proteomes" id="UP000308230"/>
    </source>
</evidence>
<dbReference type="PANTHER" id="PTHR19288">
    <property type="entry name" value="4-NITROPHENYLPHOSPHATASE-RELATED"/>
    <property type="match status" value="1"/>
</dbReference>
<dbReference type="NCBIfam" id="TIGR01460">
    <property type="entry name" value="HAD-SF-IIA"/>
    <property type="match status" value="1"/>
</dbReference>
<evidence type="ECO:0000256" key="4">
    <source>
        <dbReference type="PIRSR" id="PIRSR000915-3"/>
    </source>
</evidence>
<dbReference type="InterPro" id="IPR006357">
    <property type="entry name" value="HAD-SF_hydro_IIA"/>
</dbReference>
<feature type="active site" description="Proton donor" evidence="2">
    <location>
        <position position="9"/>
    </location>
</feature>
<feature type="binding site" evidence="4">
    <location>
        <position position="7"/>
    </location>
    <ligand>
        <name>Mg(2+)</name>
        <dbReference type="ChEBI" id="CHEBI:18420"/>
    </ligand>
</feature>
<keyword evidence="1 4" id="KW-0479">Metal-binding</keyword>
<dbReference type="GO" id="GO:0005737">
    <property type="term" value="C:cytoplasm"/>
    <property type="evidence" value="ECO:0007669"/>
    <property type="project" value="TreeGrafter"/>
</dbReference>
<dbReference type="RefSeq" id="WP_138126809.1">
    <property type="nucleotide sequence ID" value="NZ_SWLG01000007.1"/>
</dbReference>